<comment type="caution">
    <text evidence="3">The sequence shown here is derived from an EMBL/GenBank/DDBJ whole genome shotgun (WGS) entry which is preliminary data.</text>
</comment>
<dbReference type="EMBL" id="LGHJ01000020">
    <property type="protein sequence ID" value="KPL73631.1"/>
    <property type="molecule type" value="Genomic_DNA"/>
</dbReference>
<comment type="similarity">
    <text evidence="1">Belongs to the short-chain dehydrogenases/reductases (SDR) family.</text>
</comment>
<dbReference type="STRING" id="360411.AC812_14725"/>
<proteinExistence type="inferred from homology"/>
<sequence length="256" mass="27124">MQLKDKVAIVTGAGSGIGAAIARQFSREGARVILWDIDLKAAEETRQTCSSPSSVTCVQVDVTRADQVEEVTLQVVSRFQRLDALVNVAGGSGRRWGDGPVDTCTLEGWQKTLDLNLNSLFYCCKFAIQAMLPQHQGAIVVVSSVLGLVGGDEDFATHAYAASKGAAISLTRSIAAYYAPRGIRANVICPGLIATPMSQRAQNSPHIRSRMADLQPLTADFGQPEDVAGAAVFLASDAARFITGAVLTVDGGWTVR</sequence>
<dbReference type="NCBIfam" id="NF005559">
    <property type="entry name" value="PRK07231.1"/>
    <property type="match status" value="1"/>
</dbReference>
<evidence type="ECO:0000256" key="2">
    <source>
        <dbReference type="ARBA" id="ARBA00023002"/>
    </source>
</evidence>
<dbReference type="SUPFAM" id="SSF51735">
    <property type="entry name" value="NAD(P)-binding Rossmann-fold domains"/>
    <property type="match status" value="1"/>
</dbReference>
<evidence type="ECO:0000313" key="3">
    <source>
        <dbReference type="EMBL" id="KPL73631.1"/>
    </source>
</evidence>
<dbReference type="Gene3D" id="3.40.50.720">
    <property type="entry name" value="NAD(P)-binding Rossmann-like Domain"/>
    <property type="match status" value="1"/>
</dbReference>
<dbReference type="FunFam" id="3.40.50.720:FF:000084">
    <property type="entry name" value="Short-chain dehydrogenase reductase"/>
    <property type="match status" value="1"/>
</dbReference>
<reference evidence="3 4" key="1">
    <citation type="submission" date="2015-07" db="EMBL/GenBank/DDBJ databases">
        <title>Draft genome of Bellilinea caldifistulae DSM 17877.</title>
        <authorList>
            <person name="Hemp J."/>
            <person name="Ward L.M."/>
            <person name="Pace L.A."/>
            <person name="Fischer W.W."/>
        </authorList>
    </citation>
    <scope>NUCLEOTIDE SEQUENCE [LARGE SCALE GENOMIC DNA]</scope>
    <source>
        <strain evidence="3 4">GOMI-1</strain>
    </source>
</reference>
<dbReference type="PANTHER" id="PTHR42760">
    <property type="entry name" value="SHORT-CHAIN DEHYDROGENASES/REDUCTASES FAMILY MEMBER"/>
    <property type="match status" value="1"/>
</dbReference>
<protein>
    <submittedName>
        <fullName evidence="3">Short-chain dehydrogenase</fullName>
    </submittedName>
</protein>
<dbReference type="InterPro" id="IPR036291">
    <property type="entry name" value="NAD(P)-bd_dom_sf"/>
</dbReference>
<dbReference type="RefSeq" id="WP_061915059.1">
    <property type="nucleotide sequence ID" value="NZ_DF967971.1"/>
</dbReference>
<dbReference type="GO" id="GO:0016616">
    <property type="term" value="F:oxidoreductase activity, acting on the CH-OH group of donors, NAD or NADP as acceptor"/>
    <property type="evidence" value="ECO:0007669"/>
    <property type="project" value="TreeGrafter"/>
</dbReference>
<dbReference type="PATRIC" id="fig|360411.5.peg.762"/>
<dbReference type="CDD" id="cd05233">
    <property type="entry name" value="SDR_c"/>
    <property type="match status" value="1"/>
</dbReference>
<dbReference type="AlphaFoldDB" id="A0A0P6X275"/>
<keyword evidence="2" id="KW-0560">Oxidoreductase</keyword>
<name>A0A0P6X275_9CHLR</name>
<dbReference type="InterPro" id="IPR002347">
    <property type="entry name" value="SDR_fam"/>
</dbReference>
<evidence type="ECO:0000313" key="4">
    <source>
        <dbReference type="Proteomes" id="UP000050514"/>
    </source>
</evidence>
<dbReference type="PRINTS" id="PR00081">
    <property type="entry name" value="GDHRDH"/>
</dbReference>
<keyword evidence="4" id="KW-1185">Reference proteome</keyword>
<accession>A0A0P6X275</accession>
<dbReference type="PRINTS" id="PR00080">
    <property type="entry name" value="SDRFAMILY"/>
</dbReference>
<gene>
    <name evidence="3" type="ORF">AC812_14725</name>
</gene>
<organism evidence="3 4">
    <name type="scientific">Bellilinea caldifistulae</name>
    <dbReference type="NCBI Taxonomy" id="360411"/>
    <lineage>
        <taxon>Bacteria</taxon>
        <taxon>Bacillati</taxon>
        <taxon>Chloroflexota</taxon>
        <taxon>Anaerolineae</taxon>
        <taxon>Anaerolineales</taxon>
        <taxon>Anaerolineaceae</taxon>
        <taxon>Bellilinea</taxon>
    </lineage>
</organism>
<evidence type="ECO:0000256" key="1">
    <source>
        <dbReference type="ARBA" id="ARBA00006484"/>
    </source>
</evidence>
<dbReference type="Proteomes" id="UP000050514">
    <property type="component" value="Unassembled WGS sequence"/>
</dbReference>
<dbReference type="Pfam" id="PF13561">
    <property type="entry name" value="adh_short_C2"/>
    <property type="match status" value="1"/>
</dbReference>